<keyword evidence="6 16" id="KW-0444">Lipid biosynthesis</keyword>
<comment type="subcellular location">
    <subcellularLocation>
        <location evidence="1 16">Endoplasmic reticulum membrane</location>
        <topology evidence="1 16">Multi-pass membrane protein</topology>
    </subcellularLocation>
</comment>
<dbReference type="PhylomeDB" id="A0A060SZI7"/>
<dbReference type="UniPathway" id="UPA00282"/>
<evidence type="ECO:0000256" key="1">
    <source>
        <dbReference type="ARBA" id="ARBA00004477"/>
    </source>
</evidence>
<evidence type="ECO:0000256" key="8">
    <source>
        <dbReference type="ARBA" id="ARBA00022692"/>
    </source>
</evidence>
<dbReference type="GO" id="GO:0019432">
    <property type="term" value="P:triglyceride biosynthetic process"/>
    <property type="evidence" value="ECO:0007669"/>
    <property type="project" value="UniProtKB-UniRule"/>
</dbReference>
<evidence type="ECO:0000256" key="5">
    <source>
        <dbReference type="ARBA" id="ARBA00013244"/>
    </source>
</evidence>
<dbReference type="AlphaFoldDB" id="A0A060SZI7"/>
<dbReference type="PANTHER" id="PTHR12317:SF0">
    <property type="entry name" value="ACYLTRANSFERASE"/>
    <property type="match status" value="1"/>
</dbReference>
<dbReference type="InterPro" id="IPR007130">
    <property type="entry name" value="DAGAT"/>
</dbReference>
<comment type="caution">
    <text evidence="16">Lacks conserved residue(s) required for the propagation of feature annotation.</text>
</comment>
<reference evidence="17" key="1">
    <citation type="submission" date="2014-02" db="EMBL/GenBank/DDBJ databases">
        <authorList>
            <person name="Genoscope - CEA"/>
        </authorList>
    </citation>
    <scope>NUCLEOTIDE SEQUENCE</scope>
    <source>
        <strain evidence="17">LS3</strain>
    </source>
</reference>
<keyword evidence="13 16" id="KW-0472">Membrane</keyword>
<dbReference type="CDD" id="cd07987">
    <property type="entry name" value="LPLAT_MGAT-like"/>
    <property type="match status" value="1"/>
</dbReference>
<dbReference type="Pfam" id="PF03982">
    <property type="entry name" value="DAGAT"/>
    <property type="match status" value="2"/>
</dbReference>
<evidence type="ECO:0000256" key="13">
    <source>
        <dbReference type="ARBA" id="ARBA00023136"/>
    </source>
</evidence>
<accession>A0A060SZI7</accession>
<sequence>MVRFAPLNIPLHRRLETFALTYHILSIPVWTSFFLLCCAIPLMWPLVIIYLLYYASDNSSENGNVANRYSPKFRSITLWKYFANYFPITLHRTQELPPAFVYQGEDLDPETPDGSDGVNAKPRSIVLKLWKIAFWWYYLPMHFLRKPEVRPTGRRYIFGYHPHGIIGMGAIGAIATEGAGWSKLFPGIPVSLLTLANNFRIPLYREYLMSLGIGSVSRRSCEALLKRGQSICIVIGGAQESLLAHPGRMDLVLKRRKGFIKLALEVGNTDLVPIMAFGENDIYQQVDSSKSSRLYRLQSLIKNALGFTLPLMHARGVFNYDVGIIPYRRPINVVVGKPIPIPHIPNPSADQINRYQIQYMTELKELYDKYRDKCCNKDLPIPELTFVE</sequence>
<evidence type="ECO:0000256" key="7">
    <source>
        <dbReference type="ARBA" id="ARBA00022679"/>
    </source>
</evidence>
<keyword evidence="12 16" id="KW-0443">Lipid metabolism</keyword>
<keyword evidence="9" id="KW-0319">Glycerol metabolism</keyword>
<evidence type="ECO:0000256" key="4">
    <source>
        <dbReference type="ARBA" id="ARBA00005420"/>
    </source>
</evidence>
<evidence type="ECO:0000313" key="17">
    <source>
        <dbReference type="EMBL" id="CDP34255.1"/>
    </source>
</evidence>
<evidence type="ECO:0000256" key="3">
    <source>
        <dbReference type="ARBA" id="ARBA00005189"/>
    </source>
</evidence>
<proteinExistence type="inferred from homology"/>
<evidence type="ECO:0000256" key="2">
    <source>
        <dbReference type="ARBA" id="ARBA00004771"/>
    </source>
</evidence>
<keyword evidence="14 16" id="KW-0012">Acyltransferase</keyword>
<dbReference type="PANTHER" id="PTHR12317">
    <property type="entry name" value="DIACYLGLYCEROL O-ACYLTRANSFERASE"/>
    <property type="match status" value="1"/>
</dbReference>
<dbReference type="GO" id="GO:0006071">
    <property type="term" value="P:glycerol metabolic process"/>
    <property type="evidence" value="ECO:0007669"/>
    <property type="project" value="UniProtKB-UniRule"/>
</dbReference>
<evidence type="ECO:0000256" key="15">
    <source>
        <dbReference type="ARBA" id="ARBA00048109"/>
    </source>
</evidence>
<keyword evidence="8 16" id="KW-0812">Transmembrane</keyword>
<keyword evidence="11 16" id="KW-1133">Transmembrane helix</keyword>
<gene>
    <name evidence="17" type="ORF">GNLVRS02_ARAD1C08250g</name>
</gene>
<evidence type="ECO:0000256" key="14">
    <source>
        <dbReference type="ARBA" id="ARBA00023315"/>
    </source>
</evidence>
<evidence type="ECO:0000256" key="12">
    <source>
        <dbReference type="ARBA" id="ARBA00023098"/>
    </source>
</evidence>
<dbReference type="EMBL" id="HG937693">
    <property type="protein sequence ID" value="CDP34255.1"/>
    <property type="molecule type" value="Genomic_DNA"/>
</dbReference>
<protein>
    <recommendedName>
        <fullName evidence="5 16">Diacylglycerol O-acyltransferase</fullName>
        <ecNumber evidence="5 16">2.3.1.20</ecNumber>
    </recommendedName>
</protein>
<comment type="similarity">
    <text evidence="4 16">Belongs to the diacylglycerol acyltransferase family.</text>
</comment>
<evidence type="ECO:0000256" key="9">
    <source>
        <dbReference type="ARBA" id="ARBA00022798"/>
    </source>
</evidence>
<dbReference type="GO" id="GO:0004144">
    <property type="term" value="F:diacylglycerol O-acyltransferase activity"/>
    <property type="evidence" value="ECO:0007669"/>
    <property type="project" value="UniProtKB-UniRule"/>
</dbReference>
<comment type="function">
    <text evidence="16">Catalyzes the terminal and only committed step in triacylglycerol synthesis by using diacylglycerol and fatty acyl CoA as substrates.</text>
</comment>
<organism evidence="17">
    <name type="scientific">Blastobotrys adeninivorans</name>
    <name type="common">Yeast</name>
    <name type="synonym">Arxula adeninivorans</name>
    <dbReference type="NCBI Taxonomy" id="409370"/>
    <lineage>
        <taxon>Eukaryota</taxon>
        <taxon>Fungi</taxon>
        <taxon>Dikarya</taxon>
        <taxon>Ascomycota</taxon>
        <taxon>Saccharomycotina</taxon>
        <taxon>Dipodascomycetes</taxon>
        <taxon>Dipodascales</taxon>
        <taxon>Trichomonascaceae</taxon>
        <taxon>Blastobotrys</taxon>
    </lineage>
</organism>
<evidence type="ECO:0000256" key="16">
    <source>
        <dbReference type="RuleBase" id="RU367023"/>
    </source>
</evidence>
<comment type="catalytic activity">
    <reaction evidence="15 16">
        <text>an acyl-CoA + a 1,2-diacyl-sn-glycerol = a triacyl-sn-glycerol + CoA</text>
        <dbReference type="Rhea" id="RHEA:10868"/>
        <dbReference type="ChEBI" id="CHEBI:17815"/>
        <dbReference type="ChEBI" id="CHEBI:57287"/>
        <dbReference type="ChEBI" id="CHEBI:58342"/>
        <dbReference type="ChEBI" id="CHEBI:64615"/>
        <dbReference type="EC" id="2.3.1.20"/>
    </reaction>
</comment>
<evidence type="ECO:0000256" key="10">
    <source>
        <dbReference type="ARBA" id="ARBA00022824"/>
    </source>
</evidence>
<keyword evidence="7" id="KW-0808">Transferase</keyword>
<reference evidence="17" key="2">
    <citation type="submission" date="2014-06" db="EMBL/GenBank/DDBJ databases">
        <title>The complete genome of Blastobotrys (Arxula) adeninivorans LS3 - a yeast of biotechnological interest.</title>
        <authorList>
            <person name="Kunze G."/>
            <person name="Gaillardin C."/>
            <person name="Czernicka M."/>
            <person name="Durrens P."/>
            <person name="Martin T."/>
            <person name="Boer E."/>
            <person name="Gabaldon T."/>
            <person name="Cruz J."/>
            <person name="Talla E."/>
            <person name="Marck C."/>
            <person name="Goffeau A."/>
            <person name="Barbe V."/>
            <person name="Baret P."/>
            <person name="Baronian K."/>
            <person name="Beier S."/>
            <person name="Bleykasten C."/>
            <person name="Bode R."/>
            <person name="Casaregola S."/>
            <person name="Despons L."/>
            <person name="Fairhead C."/>
            <person name="Giersberg M."/>
            <person name="Gierski P."/>
            <person name="Hahnel U."/>
            <person name="Hartmann A."/>
            <person name="Jankowska D."/>
            <person name="Jubin C."/>
            <person name="Jung P."/>
            <person name="Lafontaine I."/>
            <person name="Leh-Louis V."/>
            <person name="Lemaire M."/>
            <person name="Marcet-Houben M."/>
            <person name="Mascher M."/>
            <person name="Morel G."/>
            <person name="Richard G.-F."/>
            <person name="Riechen J."/>
            <person name="Sacerdot C."/>
            <person name="Sarkar A."/>
            <person name="Savel G."/>
            <person name="Schacherer J."/>
            <person name="Sherman D."/>
            <person name="Straub M.-L."/>
            <person name="Stein N."/>
            <person name="Thierry A."/>
            <person name="Trautwein-Schult A."/>
            <person name="Westhof E."/>
            <person name="Worch S."/>
            <person name="Dujon B."/>
            <person name="Souciet J.-L."/>
            <person name="Wincker P."/>
            <person name="Scholz U."/>
            <person name="Neuveglise N."/>
        </authorList>
    </citation>
    <scope>NUCLEOTIDE SEQUENCE</scope>
    <source>
        <strain evidence="17">LS3</strain>
    </source>
</reference>
<dbReference type="GO" id="GO:0005789">
    <property type="term" value="C:endoplasmic reticulum membrane"/>
    <property type="evidence" value="ECO:0007669"/>
    <property type="project" value="UniProtKB-SubCell"/>
</dbReference>
<name>A0A060SZI7_BLAAD</name>
<keyword evidence="10 16" id="KW-0256">Endoplasmic reticulum</keyword>
<evidence type="ECO:0000256" key="6">
    <source>
        <dbReference type="ARBA" id="ARBA00022516"/>
    </source>
</evidence>
<feature type="transmembrane region" description="Helical" evidence="16">
    <location>
        <begin position="20"/>
        <end position="53"/>
    </location>
</feature>
<dbReference type="EC" id="2.3.1.20" evidence="5 16"/>
<comment type="pathway">
    <text evidence="2 16">Glycerolipid metabolism; triacylglycerol biosynthesis.</text>
</comment>
<evidence type="ECO:0000256" key="11">
    <source>
        <dbReference type="ARBA" id="ARBA00022989"/>
    </source>
</evidence>
<comment type="pathway">
    <text evidence="3">Lipid metabolism.</text>
</comment>